<gene>
    <name evidence="3" type="ORF">NDK47_27245</name>
</gene>
<protein>
    <submittedName>
        <fullName evidence="3">TIR domain-containing protein</fullName>
    </submittedName>
</protein>
<dbReference type="InterPro" id="IPR046880">
    <property type="entry name" value="TPR-S"/>
</dbReference>
<keyword evidence="1" id="KW-0802">TPR repeat</keyword>
<evidence type="ECO:0000259" key="2">
    <source>
        <dbReference type="Pfam" id="PF13676"/>
    </source>
</evidence>
<dbReference type="Gene3D" id="3.40.50.10140">
    <property type="entry name" value="Toll/interleukin-1 receptor homology (TIR) domain"/>
    <property type="match status" value="1"/>
</dbReference>
<dbReference type="InterPro" id="IPR000157">
    <property type="entry name" value="TIR_dom"/>
</dbReference>
<dbReference type="Gene3D" id="1.25.40.10">
    <property type="entry name" value="Tetratricopeptide repeat domain"/>
    <property type="match status" value="1"/>
</dbReference>
<organism evidence="3 4">
    <name type="scientific">Brevibacillus ruminantium</name>
    <dbReference type="NCBI Taxonomy" id="2950604"/>
    <lineage>
        <taxon>Bacteria</taxon>
        <taxon>Bacillati</taxon>
        <taxon>Bacillota</taxon>
        <taxon>Bacilli</taxon>
        <taxon>Bacillales</taxon>
        <taxon>Paenibacillaceae</taxon>
        <taxon>Brevibacillus</taxon>
    </lineage>
</organism>
<dbReference type="InterPro" id="IPR019734">
    <property type="entry name" value="TPR_rpt"/>
</dbReference>
<accession>A0ABY4WK71</accession>
<sequence>MLKVFISHSHDEKDLALAWQTLLDHVSQGAIEVWLSSDTKPSGGMKIGAEWRDSIYEKLSAADYVIAIISPRSIERPWILWECGVASGTNKERGLIPVVYSMPLSDFEGPLSSYQAYSGEEKDRIIEICERLLVEAKLTPKKQYWEPILDTYIGSVRLHRPPRNAGPTAVSIWMRRVESYLNSGRISELPSLVDSMYSSLGTDSAVDVQIHELLSQVFLETKNYGMAFNEVMKALEILPDDLGLLHRKVLILLEQGEHGQAKESLDFIYRDFPDARFLPEIAGLEGRLHRELFETTGRKEELEIAISAYEVAYQKDSYSYYCGVNAVTLKLLAGRLEEARDLAANVLKVCHDLLTHDKVSFWLDFTVGELFLVLGKYENALESYGIGLKRNPSPRERQKESALKGVRRIFTSAELDTKYLSSFEGILK</sequence>
<dbReference type="InterPro" id="IPR011990">
    <property type="entry name" value="TPR-like_helical_dom_sf"/>
</dbReference>
<evidence type="ECO:0000313" key="4">
    <source>
        <dbReference type="Proteomes" id="UP001056500"/>
    </source>
</evidence>
<name>A0ABY4WK71_9BACL</name>
<dbReference type="RefSeq" id="WP_251872839.1">
    <property type="nucleotide sequence ID" value="NZ_CP098755.1"/>
</dbReference>
<feature type="repeat" description="TPR" evidence="1">
    <location>
        <begin position="208"/>
        <end position="241"/>
    </location>
</feature>
<proteinExistence type="predicted"/>
<dbReference type="SUPFAM" id="SSF48452">
    <property type="entry name" value="TPR-like"/>
    <property type="match status" value="1"/>
</dbReference>
<dbReference type="EMBL" id="CP098755">
    <property type="protein sequence ID" value="USG65749.1"/>
    <property type="molecule type" value="Genomic_DNA"/>
</dbReference>
<feature type="domain" description="TIR" evidence="2">
    <location>
        <begin position="4"/>
        <end position="103"/>
    </location>
</feature>
<keyword evidence="4" id="KW-1185">Reference proteome</keyword>
<dbReference type="InterPro" id="IPR035897">
    <property type="entry name" value="Toll_tir_struct_dom_sf"/>
</dbReference>
<evidence type="ECO:0000313" key="3">
    <source>
        <dbReference type="EMBL" id="USG65749.1"/>
    </source>
</evidence>
<dbReference type="PROSITE" id="PS50005">
    <property type="entry name" value="TPR"/>
    <property type="match status" value="1"/>
</dbReference>
<reference evidence="3" key="1">
    <citation type="submission" date="2022-06" db="EMBL/GenBank/DDBJ databases">
        <title>Genome sequencing of Brevibacillus sp. BB3-R1.</title>
        <authorList>
            <person name="Heo J."/>
            <person name="Lee D."/>
            <person name="Won M."/>
            <person name="Han B.-H."/>
            <person name="Hong S.-B."/>
            <person name="Kwon S.-W."/>
        </authorList>
    </citation>
    <scope>NUCLEOTIDE SEQUENCE</scope>
    <source>
        <strain evidence="3">BB3-R1</strain>
    </source>
</reference>
<dbReference type="Pfam" id="PF13676">
    <property type="entry name" value="TIR_2"/>
    <property type="match status" value="1"/>
</dbReference>
<dbReference type="SUPFAM" id="SSF52200">
    <property type="entry name" value="Toll/Interleukin receptor TIR domain"/>
    <property type="match status" value="1"/>
</dbReference>
<dbReference type="Proteomes" id="UP001056500">
    <property type="component" value="Chromosome"/>
</dbReference>
<evidence type="ECO:0000256" key="1">
    <source>
        <dbReference type="PROSITE-ProRule" id="PRU00339"/>
    </source>
</evidence>
<dbReference type="Pfam" id="PF20308">
    <property type="entry name" value="TPR-S"/>
    <property type="match status" value="1"/>
</dbReference>